<protein>
    <submittedName>
        <fullName evidence="3">Uncharacterized protein</fullName>
    </submittedName>
</protein>
<reference evidence="3" key="1">
    <citation type="submission" date="2021-01" db="EMBL/GenBank/DDBJ databases">
        <authorList>
            <person name="Corre E."/>
            <person name="Pelletier E."/>
            <person name="Niang G."/>
            <person name="Scheremetjew M."/>
            <person name="Finn R."/>
            <person name="Kale V."/>
            <person name="Holt S."/>
            <person name="Cochrane G."/>
            <person name="Meng A."/>
            <person name="Brown T."/>
            <person name="Cohen L."/>
        </authorList>
    </citation>
    <scope>NUCLEOTIDE SEQUENCE</scope>
    <source>
        <strain evidence="3">CCMP622</strain>
    </source>
</reference>
<keyword evidence="2" id="KW-1133">Transmembrane helix</keyword>
<feature type="compositionally biased region" description="Basic residues" evidence="1">
    <location>
        <begin position="33"/>
        <end position="50"/>
    </location>
</feature>
<dbReference type="EMBL" id="HBHP01001744">
    <property type="protein sequence ID" value="CAD9746100.1"/>
    <property type="molecule type" value="Transcribed_RNA"/>
</dbReference>
<organism evidence="3">
    <name type="scientific">Lotharella oceanica</name>
    <dbReference type="NCBI Taxonomy" id="641309"/>
    <lineage>
        <taxon>Eukaryota</taxon>
        <taxon>Sar</taxon>
        <taxon>Rhizaria</taxon>
        <taxon>Cercozoa</taxon>
        <taxon>Chlorarachniophyceae</taxon>
        <taxon>Lotharella</taxon>
    </lineage>
</organism>
<accession>A0A7S2X699</accession>
<feature type="transmembrane region" description="Helical" evidence="2">
    <location>
        <begin position="200"/>
        <end position="220"/>
    </location>
</feature>
<keyword evidence="2" id="KW-0812">Transmembrane</keyword>
<feature type="transmembrane region" description="Helical" evidence="2">
    <location>
        <begin position="245"/>
        <end position="269"/>
    </location>
</feature>
<sequence length="270" mass="28711">MAYGAKAVTELSEVRVEENKHENKKDDEGGKGAKTHHHHHHGHHRQHHHDKQVPRSAKWKLCGSLVAVILGLICISIAYGGTEGTDIAWSRVLSDDAIPSTKTDVDGCKTAVFFGLVKYTIKYSSCSTGGSLSHSYDSDNCKTTFQETGPDDFCSSCYDSGASIGAFLGLSIALAVLSVLALICKVGGKAASTNVHNPGSLTALVLTMYVIFAVVAWVIWTADCHQKIRSFANDLDKVKVDASSAIYVGTGLTITASGLAVIAMLTALLC</sequence>
<evidence type="ECO:0000256" key="2">
    <source>
        <dbReference type="SAM" id="Phobius"/>
    </source>
</evidence>
<gene>
    <name evidence="3" type="ORF">LSP00402_LOCUS1136</name>
</gene>
<feature type="transmembrane region" description="Helical" evidence="2">
    <location>
        <begin position="166"/>
        <end position="188"/>
    </location>
</feature>
<dbReference type="AlphaFoldDB" id="A0A7S2X699"/>
<name>A0A7S2X699_9EUKA</name>
<feature type="transmembrane region" description="Helical" evidence="2">
    <location>
        <begin position="61"/>
        <end position="81"/>
    </location>
</feature>
<proteinExistence type="predicted"/>
<feature type="region of interest" description="Disordered" evidence="1">
    <location>
        <begin position="1"/>
        <end position="53"/>
    </location>
</feature>
<keyword evidence="2" id="KW-0472">Membrane</keyword>
<evidence type="ECO:0000256" key="1">
    <source>
        <dbReference type="SAM" id="MobiDB-lite"/>
    </source>
</evidence>
<evidence type="ECO:0000313" key="3">
    <source>
        <dbReference type="EMBL" id="CAD9746100.1"/>
    </source>
</evidence>
<feature type="compositionally biased region" description="Basic and acidic residues" evidence="1">
    <location>
        <begin position="12"/>
        <end position="31"/>
    </location>
</feature>